<dbReference type="Proteomes" id="UP000199545">
    <property type="component" value="Unassembled WGS sequence"/>
</dbReference>
<protein>
    <submittedName>
        <fullName evidence="7">Fructokinase</fullName>
    </submittedName>
</protein>
<organism evidence="7 8">
    <name type="scientific">Thermoflavimicrobium dichotomicum</name>
    <dbReference type="NCBI Taxonomy" id="46223"/>
    <lineage>
        <taxon>Bacteria</taxon>
        <taxon>Bacillati</taxon>
        <taxon>Bacillota</taxon>
        <taxon>Bacilli</taxon>
        <taxon>Bacillales</taxon>
        <taxon>Thermoactinomycetaceae</taxon>
        <taxon>Thermoflavimicrobium</taxon>
    </lineage>
</organism>
<dbReference type="InterPro" id="IPR029056">
    <property type="entry name" value="Ribokinase-like"/>
</dbReference>
<evidence type="ECO:0000256" key="3">
    <source>
        <dbReference type="ARBA" id="ARBA00022741"/>
    </source>
</evidence>
<dbReference type="InterPro" id="IPR002173">
    <property type="entry name" value="Carboh/pur_kinase_PfkB_CS"/>
</dbReference>
<sequence>MFSVAESVMRKGVVCLGEALIDFIPLNRDNVIMQKSPGGAPANVAVGIARLGGKSVFLGKVGNDSLGKFLKETLEENQVDVRYLYLSDAERTGVVFVSYDADGDRQFEFYNSKSADQYLQEDEIQEELFQKNKILHYGSISLIHEPAYSATQKAVALARKNGMLISFDPNIRLNLWGDAQRAKQVIWDQMKQVDLLKVSDEELCFLTGEEDLSQGIQALKNWNISLVAVTCGPKGSYLFFQDTQLYIPAHPVEVVDATGAGDAYMSAMLYCINEADQRLSELTIKEIESFGKVASQSGAFAVSKKGAMTALPYAKEIFGHK</sequence>
<dbReference type="GO" id="GO:0005524">
    <property type="term" value="F:ATP binding"/>
    <property type="evidence" value="ECO:0007669"/>
    <property type="project" value="UniProtKB-KW"/>
</dbReference>
<proteinExistence type="inferred from homology"/>
<dbReference type="InterPro" id="IPR002139">
    <property type="entry name" value="Ribo/fructo_kinase"/>
</dbReference>
<gene>
    <name evidence="7" type="ORF">SAMN05421852_1383</name>
</gene>
<keyword evidence="3" id="KW-0547">Nucleotide-binding</keyword>
<keyword evidence="4 7" id="KW-0418">Kinase</keyword>
<dbReference type="SUPFAM" id="SSF53613">
    <property type="entry name" value="Ribokinase-like"/>
    <property type="match status" value="1"/>
</dbReference>
<dbReference type="InterPro" id="IPR050306">
    <property type="entry name" value="PfkB_Carbo_kinase"/>
</dbReference>
<evidence type="ECO:0000256" key="1">
    <source>
        <dbReference type="ARBA" id="ARBA00010688"/>
    </source>
</evidence>
<evidence type="ECO:0000259" key="6">
    <source>
        <dbReference type="Pfam" id="PF00294"/>
    </source>
</evidence>
<evidence type="ECO:0000256" key="2">
    <source>
        <dbReference type="ARBA" id="ARBA00022679"/>
    </source>
</evidence>
<name>A0A1I3V8Y1_9BACL</name>
<dbReference type="InterPro" id="IPR011611">
    <property type="entry name" value="PfkB_dom"/>
</dbReference>
<dbReference type="CDD" id="cd01167">
    <property type="entry name" value="bac_FRK"/>
    <property type="match status" value="1"/>
</dbReference>
<evidence type="ECO:0000256" key="5">
    <source>
        <dbReference type="ARBA" id="ARBA00022840"/>
    </source>
</evidence>
<accession>A0A1I3V8Y1</accession>
<evidence type="ECO:0000313" key="8">
    <source>
        <dbReference type="Proteomes" id="UP000199545"/>
    </source>
</evidence>
<keyword evidence="5" id="KW-0067">ATP-binding</keyword>
<dbReference type="EMBL" id="FORR01000038">
    <property type="protein sequence ID" value="SFJ91600.1"/>
    <property type="molecule type" value="Genomic_DNA"/>
</dbReference>
<comment type="similarity">
    <text evidence="1">Belongs to the carbohydrate kinase PfkB family.</text>
</comment>
<reference evidence="7 8" key="1">
    <citation type="submission" date="2016-10" db="EMBL/GenBank/DDBJ databases">
        <authorList>
            <person name="de Groot N.N."/>
        </authorList>
    </citation>
    <scope>NUCLEOTIDE SEQUENCE [LARGE SCALE GENOMIC DNA]</scope>
    <source>
        <strain evidence="7 8">DSM 44778</strain>
    </source>
</reference>
<dbReference type="GO" id="GO:0008865">
    <property type="term" value="F:fructokinase activity"/>
    <property type="evidence" value="ECO:0007669"/>
    <property type="project" value="UniProtKB-ARBA"/>
</dbReference>
<keyword evidence="8" id="KW-1185">Reference proteome</keyword>
<dbReference type="Pfam" id="PF00294">
    <property type="entry name" value="PfkB"/>
    <property type="match status" value="1"/>
</dbReference>
<dbReference type="PANTHER" id="PTHR43085:SF1">
    <property type="entry name" value="PSEUDOURIDINE KINASE-RELATED"/>
    <property type="match status" value="1"/>
</dbReference>
<dbReference type="Gene3D" id="3.40.1190.20">
    <property type="match status" value="1"/>
</dbReference>
<dbReference type="NCBIfam" id="NF006957">
    <property type="entry name" value="PRK09434.1"/>
    <property type="match status" value="1"/>
</dbReference>
<dbReference type="PRINTS" id="PR00990">
    <property type="entry name" value="RIBOKINASE"/>
</dbReference>
<dbReference type="PROSITE" id="PS00583">
    <property type="entry name" value="PFKB_KINASES_1"/>
    <property type="match status" value="1"/>
</dbReference>
<evidence type="ECO:0000256" key="4">
    <source>
        <dbReference type="ARBA" id="ARBA00022777"/>
    </source>
</evidence>
<dbReference type="GO" id="GO:0006000">
    <property type="term" value="P:fructose metabolic process"/>
    <property type="evidence" value="ECO:0007669"/>
    <property type="project" value="UniProtKB-ARBA"/>
</dbReference>
<dbReference type="AlphaFoldDB" id="A0A1I3V8Y1"/>
<keyword evidence="2" id="KW-0808">Transferase</keyword>
<feature type="domain" description="Carbohydrate kinase PfkB" evidence="6">
    <location>
        <begin position="12"/>
        <end position="312"/>
    </location>
</feature>
<evidence type="ECO:0000313" key="7">
    <source>
        <dbReference type="EMBL" id="SFJ91600.1"/>
    </source>
</evidence>
<dbReference type="STRING" id="46223.SAMN05421852_1383"/>
<dbReference type="PANTHER" id="PTHR43085">
    <property type="entry name" value="HEXOKINASE FAMILY MEMBER"/>
    <property type="match status" value="1"/>
</dbReference>